<dbReference type="AlphaFoldDB" id="A0ABD5TWE3"/>
<dbReference type="Proteomes" id="UP001596408">
    <property type="component" value="Unassembled WGS sequence"/>
</dbReference>
<name>A0ABD5TWE3_9EURY</name>
<organism evidence="1 2">
    <name type="scientific">Halopelagius fulvigenes</name>
    <dbReference type="NCBI Taxonomy" id="1198324"/>
    <lineage>
        <taxon>Archaea</taxon>
        <taxon>Methanobacteriati</taxon>
        <taxon>Methanobacteriota</taxon>
        <taxon>Stenosarchaea group</taxon>
        <taxon>Halobacteria</taxon>
        <taxon>Halobacteriales</taxon>
        <taxon>Haloferacaceae</taxon>
    </lineage>
</organism>
<comment type="caution">
    <text evidence="1">The sequence shown here is derived from an EMBL/GenBank/DDBJ whole genome shotgun (WGS) entry which is preliminary data.</text>
</comment>
<reference evidence="1 2" key="1">
    <citation type="journal article" date="2019" name="Int. J. Syst. Evol. Microbiol.">
        <title>The Global Catalogue of Microorganisms (GCM) 10K type strain sequencing project: providing services to taxonomists for standard genome sequencing and annotation.</title>
        <authorList>
            <consortium name="The Broad Institute Genomics Platform"/>
            <consortium name="The Broad Institute Genome Sequencing Center for Infectious Disease"/>
            <person name="Wu L."/>
            <person name="Ma J."/>
        </authorList>
    </citation>
    <scope>NUCLEOTIDE SEQUENCE [LARGE SCALE GENOMIC DNA]</scope>
    <source>
        <strain evidence="1 2">YIM 94188</strain>
    </source>
</reference>
<evidence type="ECO:0000313" key="1">
    <source>
        <dbReference type="EMBL" id="MFC6823782.1"/>
    </source>
</evidence>
<sequence length="80" mass="9291">MNREDVERVREVVYFLGVDIDDDDFVAICETCGDVRPDFPGTDDDHSHRFAPNVFIRCDYERSLLKSVRAVQSGVIWLRN</sequence>
<evidence type="ECO:0000313" key="2">
    <source>
        <dbReference type="Proteomes" id="UP001596408"/>
    </source>
</evidence>
<accession>A0ABD5TWE3</accession>
<gene>
    <name evidence="1" type="ORF">ACFQEV_02045</name>
</gene>
<keyword evidence="2" id="KW-1185">Reference proteome</keyword>
<dbReference type="EMBL" id="JBHSXH010000005">
    <property type="protein sequence ID" value="MFC6823782.1"/>
    <property type="molecule type" value="Genomic_DNA"/>
</dbReference>
<protein>
    <submittedName>
        <fullName evidence="1">Uncharacterized protein</fullName>
    </submittedName>
</protein>
<proteinExistence type="predicted"/>